<gene>
    <name evidence="1" type="ORF">A7985_08630</name>
</gene>
<organism evidence="1 2">
    <name type="scientific">Pseudoalteromonas luteoviolacea</name>
    <dbReference type="NCBI Taxonomy" id="43657"/>
    <lineage>
        <taxon>Bacteria</taxon>
        <taxon>Pseudomonadati</taxon>
        <taxon>Pseudomonadota</taxon>
        <taxon>Gammaproteobacteria</taxon>
        <taxon>Alteromonadales</taxon>
        <taxon>Pseudoalteromonadaceae</taxon>
        <taxon>Pseudoalteromonas</taxon>
    </lineage>
</organism>
<dbReference type="AlphaFoldDB" id="A0A1C0TXG3"/>
<proteinExistence type="predicted"/>
<evidence type="ECO:0000313" key="2">
    <source>
        <dbReference type="Proteomes" id="UP000093366"/>
    </source>
</evidence>
<dbReference type="EMBL" id="MAUJ01000001">
    <property type="protein sequence ID" value="OCQ23987.1"/>
    <property type="molecule type" value="Genomic_DNA"/>
</dbReference>
<protein>
    <submittedName>
        <fullName evidence="1">Uncharacterized protein</fullName>
    </submittedName>
</protein>
<dbReference type="RefSeq" id="WP_065789973.1">
    <property type="nucleotide sequence ID" value="NZ_MAUJ01000001.1"/>
</dbReference>
<dbReference type="Proteomes" id="UP000093366">
    <property type="component" value="Unassembled WGS sequence"/>
</dbReference>
<sequence>MAIEPLREKVLKEETIDESFIVDLEAKLGVRAKEICSTFESDFLPKMKQVRALQKLDPYGRFLTSKENREKGSVLKQKAYANLIALCQLK</sequence>
<accession>A0A1C0TXG3</accession>
<comment type="caution">
    <text evidence="1">The sequence shown here is derived from an EMBL/GenBank/DDBJ whole genome shotgun (WGS) entry which is preliminary data.</text>
</comment>
<reference evidence="2" key="1">
    <citation type="submission" date="2016-07" db="EMBL/GenBank/DDBJ databases">
        <authorList>
            <person name="Florea S."/>
            <person name="Webb J.S."/>
            <person name="Jaromczyk J."/>
            <person name="Schardl C.L."/>
        </authorList>
    </citation>
    <scope>NUCLEOTIDE SEQUENCE [LARGE SCALE GENOMIC DNA]</scope>
    <source>
        <strain evidence="2">IPB1</strain>
    </source>
</reference>
<name>A0A1C0TXG3_9GAMM</name>
<evidence type="ECO:0000313" key="1">
    <source>
        <dbReference type="EMBL" id="OCQ23987.1"/>
    </source>
</evidence>